<name>A0A0F9J171_9ZZZZ</name>
<comment type="caution">
    <text evidence="1">The sequence shown here is derived from an EMBL/GenBank/DDBJ whole genome shotgun (WGS) entry which is preliminary data.</text>
</comment>
<dbReference type="AlphaFoldDB" id="A0A0F9J171"/>
<dbReference type="EMBL" id="LAZR01017612">
    <property type="protein sequence ID" value="KKL99695.1"/>
    <property type="molecule type" value="Genomic_DNA"/>
</dbReference>
<proteinExistence type="predicted"/>
<sequence>MRRTINGKVYNTETATEIDRYYNNLGHRDFRNLDESLFVTKKGDHFLSGFGGPMTKYSEPCGDMTGGGEGIIVLSKREALAWLEEYTNGDAIETYFADIIEEA</sequence>
<reference evidence="1" key="1">
    <citation type="journal article" date="2015" name="Nature">
        <title>Complex archaea that bridge the gap between prokaryotes and eukaryotes.</title>
        <authorList>
            <person name="Spang A."/>
            <person name="Saw J.H."/>
            <person name="Jorgensen S.L."/>
            <person name="Zaremba-Niedzwiedzka K."/>
            <person name="Martijn J."/>
            <person name="Lind A.E."/>
            <person name="van Eijk R."/>
            <person name="Schleper C."/>
            <person name="Guy L."/>
            <person name="Ettema T.J."/>
        </authorList>
    </citation>
    <scope>NUCLEOTIDE SEQUENCE</scope>
</reference>
<evidence type="ECO:0000313" key="1">
    <source>
        <dbReference type="EMBL" id="KKL99695.1"/>
    </source>
</evidence>
<protein>
    <submittedName>
        <fullName evidence="1">Uncharacterized protein</fullName>
    </submittedName>
</protein>
<gene>
    <name evidence="1" type="ORF">LCGC14_1811880</name>
</gene>
<organism evidence="1">
    <name type="scientific">marine sediment metagenome</name>
    <dbReference type="NCBI Taxonomy" id="412755"/>
    <lineage>
        <taxon>unclassified sequences</taxon>
        <taxon>metagenomes</taxon>
        <taxon>ecological metagenomes</taxon>
    </lineage>
</organism>
<accession>A0A0F9J171</accession>